<keyword evidence="2" id="KW-1185">Reference proteome</keyword>
<dbReference type="Proteomes" id="UP000836841">
    <property type="component" value="Chromosome 3"/>
</dbReference>
<sequence>MIEYAEKKKVMDNLFNATLKLLNSSNTKGSSS</sequence>
<gene>
    <name evidence="1" type="ORF">TAV2_LOCUS9517</name>
</gene>
<evidence type="ECO:0000313" key="1">
    <source>
        <dbReference type="EMBL" id="CAH2052976.1"/>
    </source>
</evidence>
<name>A0AAU9RYC6_THLAR</name>
<organism evidence="1 2">
    <name type="scientific">Thlaspi arvense</name>
    <name type="common">Field penny-cress</name>
    <dbReference type="NCBI Taxonomy" id="13288"/>
    <lineage>
        <taxon>Eukaryota</taxon>
        <taxon>Viridiplantae</taxon>
        <taxon>Streptophyta</taxon>
        <taxon>Embryophyta</taxon>
        <taxon>Tracheophyta</taxon>
        <taxon>Spermatophyta</taxon>
        <taxon>Magnoliopsida</taxon>
        <taxon>eudicotyledons</taxon>
        <taxon>Gunneridae</taxon>
        <taxon>Pentapetalae</taxon>
        <taxon>rosids</taxon>
        <taxon>malvids</taxon>
        <taxon>Brassicales</taxon>
        <taxon>Brassicaceae</taxon>
        <taxon>Thlaspideae</taxon>
        <taxon>Thlaspi</taxon>
    </lineage>
</organism>
<dbReference type="AlphaFoldDB" id="A0AAU9RYC6"/>
<proteinExistence type="predicted"/>
<accession>A0AAU9RYC6</accession>
<reference evidence="1 2" key="1">
    <citation type="submission" date="2022-03" db="EMBL/GenBank/DDBJ databases">
        <authorList>
            <person name="Nunn A."/>
            <person name="Chopra R."/>
            <person name="Nunn A."/>
            <person name="Contreras Garrido A."/>
        </authorList>
    </citation>
    <scope>NUCLEOTIDE SEQUENCE [LARGE SCALE GENOMIC DNA]</scope>
</reference>
<dbReference type="EMBL" id="OU466859">
    <property type="protein sequence ID" value="CAH2052976.1"/>
    <property type="molecule type" value="Genomic_DNA"/>
</dbReference>
<protein>
    <submittedName>
        <fullName evidence="1">Uncharacterized protein</fullName>
    </submittedName>
</protein>
<evidence type="ECO:0000313" key="2">
    <source>
        <dbReference type="Proteomes" id="UP000836841"/>
    </source>
</evidence>